<reference evidence="3" key="1">
    <citation type="submission" date="2015-07" db="EMBL/GenBank/DDBJ databases">
        <title>Whole genome sequence of an Ensifer adhaerens strain isolated from a cave pool in the Wind Cave National Park.</title>
        <authorList>
            <person name="Eng W.W.H."/>
            <person name="Gan H.M."/>
            <person name="Barton H.A."/>
            <person name="Savka M.A."/>
        </authorList>
    </citation>
    <scope>NUCLEOTIDE SEQUENCE [LARGE SCALE GENOMIC DNA]</scope>
    <source>
        <strain evidence="3">SD006</strain>
    </source>
</reference>
<feature type="signal peptide" evidence="1">
    <location>
        <begin position="1"/>
        <end position="28"/>
    </location>
</feature>
<proteinExistence type="predicted"/>
<evidence type="ECO:0000313" key="2">
    <source>
        <dbReference type="EMBL" id="KOF13982.1"/>
    </source>
</evidence>
<comment type="caution">
    <text evidence="2">The sequence shown here is derived from an EMBL/GenBank/DDBJ whole genome shotgun (WGS) entry which is preliminary data.</text>
</comment>
<keyword evidence="1" id="KW-0732">Signal</keyword>
<evidence type="ECO:0000256" key="1">
    <source>
        <dbReference type="SAM" id="SignalP"/>
    </source>
</evidence>
<dbReference type="Proteomes" id="UP000037425">
    <property type="component" value="Unassembled WGS sequence"/>
</dbReference>
<dbReference type="AlphaFoldDB" id="A0A0L8BH35"/>
<evidence type="ECO:0000313" key="3">
    <source>
        <dbReference type="Proteomes" id="UP000037425"/>
    </source>
</evidence>
<dbReference type="PATRIC" id="fig|106592.7.peg.4998"/>
<evidence type="ECO:0008006" key="4">
    <source>
        <dbReference type="Google" id="ProtNLM"/>
    </source>
</evidence>
<dbReference type="RefSeq" id="WP_053252315.1">
    <property type="nucleotide sequence ID" value="NZ_LGAP01000031.1"/>
</dbReference>
<protein>
    <recommendedName>
        <fullName evidence="4">Antifreeze protein</fullName>
    </recommendedName>
</protein>
<dbReference type="EMBL" id="LGAP01000031">
    <property type="protein sequence ID" value="KOF13982.1"/>
    <property type="molecule type" value="Genomic_DNA"/>
</dbReference>
<gene>
    <name evidence="2" type="ORF">AC244_29250</name>
</gene>
<name>A0A0L8BH35_ENSAD</name>
<sequence>MKASIHKLLAAGLVAAGALTALPSAPLAQSLDLYIGPGGPDLELRDRERRYYEDEYDRPRCSPRQAIRRASRLGIRDAEIQAVTRRQIIVDGVRRGRFVTVAFANRPGCPRIG</sequence>
<dbReference type="OrthoDB" id="8453806at2"/>
<organism evidence="2 3">
    <name type="scientific">Ensifer adhaerens</name>
    <name type="common">Sinorhizobium morelense</name>
    <dbReference type="NCBI Taxonomy" id="106592"/>
    <lineage>
        <taxon>Bacteria</taxon>
        <taxon>Pseudomonadati</taxon>
        <taxon>Pseudomonadota</taxon>
        <taxon>Alphaproteobacteria</taxon>
        <taxon>Hyphomicrobiales</taxon>
        <taxon>Rhizobiaceae</taxon>
        <taxon>Sinorhizobium/Ensifer group</taxon>
        <taxon>Ensifer</taxon>
    </lineage>
</organism>
<accession>A0A0L8BH35</accession>
<feature type="chain" id="PRO_5005581154" description="Antifreeze protein" evidence="1">
    <location>
        <begin position="29"/>
        <end position="113"/>
    </location>
</feature>